<dbReference type="Gene3D" id="3.40.50.300">
    <property type="entry name" value="P-loop containing nucleotide triphosphate hydrolases"/>
    <property type="match status" value="1"/>
</dbReference>
<dbReference type="AlphaFoldDB" id="A0A5C6LSC0"/>
<reference evidence="2 3" key="1">
    <citation type="submission" date="2019-08" db="EMBL/GenBank/DDBJ databases">
        <title>Whole genome sequencing of chitin degrading bacteria Chitinophaga pinensis YS16.</title>
        <authorList>
            <person name="Singh R.P."/>
            <person name="Manchanda G."/>
            <person name="Maurya I.K."/>
            <person name="Joshi N.K."/>
            <person name="Srivastava A.K."/>
        </authorList>
    </citation>
    <scope>NUCLEOTIDE SEQUENCE [LARGE SCALE GENOMIC DNA]</scope>
    <source>
        <strain evidence="2 3">YS-16</strain>
    </source>
</reference>
<evidence type="ECO:0000313" key="2">
    <source>
        <dbReference type="EMBL" id="TWV98658.1"/>
    </source>
</evidence>
<comment type="caution">
    <text evidence="2">The sequence shown here is derived from an EMBL/GenBank/DDBJ whole genome shotgun (WGS) entry which is preliminary data.</text>
</comment>
<organism evidence="2 3">
    <name type="scientific">Chitinophaga pinensis</name>
    <dbReference type="NCBI Taxonomy" id="79329"/>
    <lineage>
        <taxon>Bacteria</taxon>
        <taxon>Pseudomonadati</taxon>
        <taxon>Bacteroidota</taxon>
        <taxon>Chitinophagia</taxon>
        <taxon>Chitinophagales</taxon>
        <taxon>Chitinophagaceae</taxon>
        <taxon>Chitinophaga</taxon>
    </lineage>
</organism>
<keyword evidence="3" id="KW-1185">Reference proteome</keyword>
<dbReference type="Pfam" id="PF13614">
    <property type="entry name" value="AAA_31"/>
    <property type="match status" value="1"/>
</dbReference>
<dbReference type="InterPro" id="IPR027417">
    <property type="entry name" value="P-loop_NTPase"/>
</dbReference>
<accession>A0A5C6LSC0</accession>
<protein>
    <submittedName>
        <fullName evidence="2">AAA family ATPase</fullName>
    </submittedName>
</protein>
<feature type="domain" description="AAA" evidence="1">
    <location>
        <begin position="5"/>
        <end position="80"/>
    </location>
</feature>
<dbReference type="InterPro" id="IPR025669">
    <property type="entry name" value="AAA_dom"/>
</dbReference>
<evidence type="ECO:0000313" key="3">
    <source>
        <dbReference type="Proteomes" id="UP000318815"/>
    </source>
</evidence>
<gene>
    <name evidence="2" type="ORF">FEF09_20460</name>
</gene>
<name>A0A5C6LSC0_9BACT</name>
<evidence type="ECO:0000259" key="1">
    <source>
        <dbReference type="Pfam" id="PF13614"/>
    </source>
</evidence>
<dbReference type="EMBL" id="VOHS01000025">
    <property type="protein sequence ID" value="TWV98658.1"/>
    <property type="molecule type" value="Genomic_DNA"/>
</dbReference>
<proteinExistence type="predicted"/>
<dbReference type="Proteomes" id="UP000318815">
    <property type="component" value="Unassembled WGS sequence"/>
</dbReference>
<sequence length="83" mass="9205">MGIADDSDLSIYELLKQAASGELTDVHQAIVETGILPLIPANLELASAELELVSMYGREQLLNQILTQLEDTYDMVVIDCRRQ</sequence>